<sequence>EDIQLVEEYFRDLRDIHQSGAGVKLKELTYLIP</sequence>
<dbReference type="EMBL" id="BARU01009925">
    <property type="protein sequence ID" value="GAH43231.1"/>
    <property type="molecule type" value="Genomic_DNA"/>
</dbReference>
<organism evidence="1">
    <name type="scientific">marine sediment metagenome</name>
    <dbReference type="NCBI Taxonomy" id="412755"/>
    <lineage>
        <taxon>unclassified sequences</taxon>
        <taxon>metagenomes</taxon>
        <taxon>ecological metagenomes</taxon>
    </lineage>
</organism>
<proteinExistence type="predicted"/>
<feature type="non-terminal residue" evidence="1">
    <location>
        <position position="1"/>
    </location>
</feature>
<accession>X1FC52</accession>
<reference evidence="1" key="1">
    <citation type="journal article" date="2014" name="Front. Microbiol.">
        <title>High frequency of phylogenetically diverse reductive dehalogenase-homologous genes in deep subseafloor sedimentary metagenomes.</title>
        <authorList>
            <person name="Kawai M."/>
            <person name="Futagami T."/>
            <person name="Toyoda A."/>
            <person name="Takaki Y."/>
            <person name="Nishi S."/>
            <person name="Hori S."/>
            <person name="Arai W."/>
            <person name="Tsubouchi T."/>
            <person name="Morono Y."/>
            <person name="Uchiyama I."/>
            <person name="Ito T."/>
            <person name="Fujiyama A."/>
            <person name="Inagaki F."/>
            <person name="Takami H."/>
        </authorList>
    </citation>
    <scope>NUCLEOTIDE SEQUENCE</scope>
    <source>
        <strain evidence="1">Expedition CK06-06</strain>
    </source>
</reference>
<dbReference type="AlphaFoldDB" id="X1FC52"/>
<name>X1FC52_9ZZZZ</name>
<gene>
    <name evidence="1" type="ORF">S03H2_19049</name>
</gene>
<evidence type="ECO:0000313" key="1">
    <source>
        <dbReference type="EMBL" id="GAH43231.1"/>
    </source>
</evidence>
<comment type="caution">
    <text evidence="1">The sequence shown here is derived from an EMBL/GenBank/DDBJ whole genome shotgun (WGS) entry which is preliminary data.</text>
</comment>
<protein>
    <submittedName>
        <fullName evidence="1">Uncharacterized protein</fullName>
    </submittedName>
</protein>